<dbReference type="Gramene" id="PVH38272">
    <property type="protein sequence ID" value="PVH38272"/>
    <property type="gene ID" value="PAHAL_5G216000"/>
</dbReference>
<accession>A0A2T8IKS1</accession>
<name>A0A2T8IKS1_9POAL</name>
<dbReference type="EMBL" id="CM008050">
    <property type="protein sequence ID" value="PVH38272.1"/>
    <property type="molecule type" value="Genomic_DNA"/>
</dbReference>
<organism evidence="1">
    <name type="scientific">Panicum hallii</name>
    <dbReference type="NCBI Taxonomy" id="206008"/>
    <lineage>
        <taxon>Eukaryota</taxon>
        <taxon>Viridiplantae</taxon>
        <taxon>Streptophyta</taxon>
        <taxon>Embryophyta</taxon>
        <taxon>Tracheophyta</taxon>
        <taxon>Spermatophyta</taxon>
        <taxon>Magnoliopsida</taxon>
        <taxon>Liliopsida</taxon>
        <taxon>Poales</taxon>
        <taxon>Poaceae</taxon>
        <taxon>PACMAD clade</taxon>
        <taxon>Panicoideae</taxon>
        <taxon>Panicodae</taxon>
        <taxon>Paniceae</taxon>
        <taxon>Panicinae</taxon>
        <taxon>Panicum</taxon>
        <taxon>Panicum sect. Panicum</taxon>
    </lineage>
</organism>
<gene>
    <name evidence="1" type="ORF">PAHAL_5G216000</name>
</gene>
<sequence>MKKHASRLHSAYSKHGGLASCSFFRYPSANTGFLKGRDSSSRNASPTQCAIKKDYLFKHFTDSSYFCTKILN</sequence>
<proteinExistence type="predicted"/>
<dbReference type="Proteomes" id="UP000243499">
    <property type="component" value="Chromosome 5"/>
</dbReference>
<dbReference type="AlphaFoldDB" id="A0A2T8IKS1"/>
<reference evidence="1" key="1">
    <citation type="submission" date="2018-04" db="EMBL/GenBank/DDBJ databases">
        <title>WGS assembly of Panicum hallii.</title>
        <authorList>
            <person name="Lovell J."/>
            <person name="Jenkins J."/>
            <person name="Lowry D."/>
            <person name="Mamidi S."/>
            <person name="Sreedasyam A."/>
            <person name="Weng X."/>
            <person name="Barry K."/>
            <person name="Bonette J."/>
            <person name="Campitelli B."/>
            <person name="Daum C."/>
            <person name="Gordon S."/>
            <person name="Gould B."/>
            <person name="Lipzen A."/>
            <person name="Macqueen A."/>
            <person name="Palacio-Mejia J."/>
            <person name="Plott C."/>
            <person name="Shakirov E."/>
            <person name="Shu S."/>
            <person name="Yoshinaga Y."/>
            <person name="Zane M."/>
            <person name="Rokhsar D."/>
            <person name="Grimwood J."/>
            <person name="Schmutz J."/>
            <person name="Juenger T."/>
        </authorList>
    </citation>
    <scope>NUCLEOTIDE SEQUENCE [LARGE SCALE GENOMIC DNA]</scope>
    <source>
        <strain evidence="1">FIL2</strain>
    </source>
</reference>
<protein>
    <submittedName>
        <fullName evidence="1">Uncharacterized protein</fullName>
    </submittedName>
</protein>
<evidence type="ECO:0000313" key="1">
    <source>
        <dbReference type="EMBL" id="PVH38272.1"/>
    </source>
</evidence>